<gene>
    <name evidence="2" type="ORF">Tci_621133</name>
</gene>
<sequence>MYETKKTKIPFPSRLNGYYCKEKKESYGPQFSKAYSEASHINNSIPRKEKDPGRFTLPCFINNVCFDNSLVELGASVSVMPLLTYLNLGLGELAHTKLTVELADRTLKYPNEIAENVLVGYAGNPNNNNGWLKADDYLLGELEAMANEPMAVPAIEEGAEPVIEVEEEQVVAPVVDMEVEQMVTPVIDMEEDLAAVFGGGLGVNEEWSMAPVTSPPVPAMQPSNVYEVGGPSIAAAKGPSFPLPAPGLPVPLAVIEKLSTRLDNLEYGRGDIMGEHLSPDRVFDFPKDEPEPHPTYDFFAPGPLPGYAGNPNNNNRWLKADDYLLGELEAMENEPMAVPAIEEGAEPIVEAEEEQVVAPVVDMEVEQMVAPVIDMEEDLAALFGKDDDFKDDDCSDDDSEGVEEEEPSNVYEVGGPSIAAAKGPSFPLPTPGLPVPLVVIEKLSTRLDNLEYERKE</sequence>
<evidence type="ECO:0000313" key="2">
    <source>
        <dbReference type="EMBL" id="GFA49161.1"/>
    </source>
</evidence>
<accession>A0A699JQG2</accession>
<evidence type="ECO:0008006" key="3">
    <source>
        <dbReference type="Google" id="ProtNLM"/>
    </source>
</evidence>
<feature type="region of interest" description="Disordered" evidence="1">
    <location>
        <begin position="385"/>
        <end position="416"/>
    </location>
</feature>
<proteinExistence type="predicted"/>
<dbReference type="AlphaFoldDB" id="A0A699JQG2"/>
<dbReference type="InterPro" id="IPR021109">
    <property type="entry name" value="Peptidase_aspartic_dom_sf"/>
</dbReference>
<dbReference type="PANTHER" id="PTHR33067">
    <property type="entry name" value="RNA-DIRECTED DNA POLYMERASE-RELATED"/>
    <property type="match status" value="1"/>
</dbReference>
<reference evidence="2" key="1">
    <citation type="journal article" date="2019" name="Sci. Rep.">
        <title>Draft genome of Tanacetum cinerariifolium, the natural source of mosquito coil.</title>
        <authorList>
            <person name="Yamashiro T."/>
            <person name="Shiraishi A."/>
            <person name="Satake H."/>
            <person name="Nakayama K."/>
        </authorList>
    </citation>
    <scope>NUCLEOTIDE SEQUENCE</scope>
</reference>
<feature type="compositionally biased region" description="Acidic residues" evidence="1">
    <location>
        <begin position="389"/>
        <end position="407"/>
    </location>
</feature>
<dbReference type="PANTHER" id="PTHR33067:SF9">
    <property type="entry name" value="RNA-DIRECTED DNA POLYMERASE"/>
    <property type="match status" value="1"/>
</dbReference>
<comment type="caution">
    <text evidence="2">The sequence shown here is derived from an EMBL/GenBank/DDBJ whole genome shotgun (WGS) entry which is preliminary data.</text>
</comment>
<dbReference type="EMBL" id="BKCJ010433415">
    <property type="protein sequence ID" value="GFA49161.1"/>
    <property type="molecule type" value="Genomic_DNA"/>
</dbReference>
<protein>
    <recommendedName>
        <fullName evidence="3">Reverse transcriptase domain-containing protein</fullName>
    </recommendedName>
</protein>
<name>A0A699JQG2_TANCI</name>
<organism evidence="2">
    <name type="scientific">Tanacetum cinerariifolium</name>
    <name type="common">Dalmatian daisy</name>
    <name type="synonym">Chrysanthemum cinerariifolium</name>
    <dbReference type="NCBI Taxonomy" id="118510"/>
    <lineage>
        <taxon>Eukaryota</taxon>
        <taxon>Viridiplantae</taxon>
        <taxon>Streptophyta</taxon>
        <taxon>Embryophyta</taxon>
        <taxon>Tracheophyta</taxon>
        <taxon>Spermatophyta</taxon>
        <taxon>Magnoliopsida</taxon>
        <taxon>eudicotyledons</taxon>
        <taxon>Gunneridae</taxon>
        <taxon>Pentapetalae</taxon>
        <taxon>asterids</taxon>
        <taxon>campanulids</taxon>
        <taxon>Asterales</taxon>
        <taxon>Asteraceae</taxon>
        <taxon>Asteroideae</taxon>
        <taxon>Anthemideae</taxon>
        <taxon>Anthemidinae</taxon>
        <taxon>Tanacetum</taxon>
    </lineage>
</organism>
<evidence type="ECO:0000256" key="1">
    <source>
        <dbReference type="SAM" id="MobiDB-lite"/>
    </source>
</evidence>
<dbReference type="Gene3D" id="2.40.70.10">
    <property type="entry name" value="Acid Proteases"/>
    <property type="match status" value="1"/>
</dbReference>